<organism evidence="16 17">
    <name type="scientific">Rubrobacter tropicus</name>
    <dbReference type="NCBI Taxonomy" id="2653851"/>
    <lineage>
        <taxon>Bacteria</taxon>
        <taxon>Bacillati</taxon>
        <taxon>Actinomycetota</taxon>
        <taxon>Rubrobacteria</taxon>
        <taxon>Rubrobacterales</taxon>
        <taxon>Rubrobacteraceae</taxon>
        <taxon>Rubrobacter</taxon>
    </lineage>
</organism>
<keyword evidence="4" id="KW-0597">Phosphoprotein</keyword>
<dbReference type="CDD" id="cd00082">
    <property type="entry name" value="HisKA"/>
    <property type="match status" value="1"/>
</dbReference>
<dbReference type="SMART" id="SM01079">
    <property type="entry name" value="CHASE"/>
    <property type="match status" value="1"/>
</dbReference>
<evidence type="ECO:0000256" key="10">
    <source>
        <dbReference type="ARBA" id="ARBA00023136"/>
    </source>
</evidence>
<dbReference type="GO" id="GO:0007234">
    <property type="term" value="P:osmosensory signaling via phosphorelay pathway"/>
    <property type="evidence" value="ECO:0007669"/>
    <property type="project" value="TreeGrafter"/>
</dbReference>
<dbReference type="SUPFAM" id="SSF55874">
    <property type="entry name" value="ATPase domain of HSP90 chaperone/DNA topoisomerase II/histidine kinase"/>
    <property type="match status" value="1"/>
</dbReference>
<evidence type="ECO:0000256" key="7">
    <source>
        <dbReference type="ARBA" id="ARBA00022777"/>
    </source>
</evidence>
<evidence type="ECO:0000256" key="3">
    <source>
        <dbReference type="ARBA" id="ARBA00012438"/>
    </source>
</evidence>
<comment type="subcellular location">
    <subcellularLocation>
        <location evidence="2">Cell membrane</location>
    </subcellularLocation>
</comment>
<evidence type="ECO:0000256" key="5">
    <source>
        <dbReference type="ARBA" id="ARBA00022679"/>
    </source>
</evidence>
<evidence type="ECO:0000256" key="1">
    <source>
        <dbReference type="ARBA" id="ARBA00000085"/>
    </source>
</evidence>
<evidence type="ECO:0000256" key="9">
    <source>
        <dbReference type="ARBA" id="ARBA00023012"/>
    </source>
</evidence>
<dbReference type="Gene3D" id="1.10.287.130">
    <property type="match status" value="1"/>
</dbReference>
<dbReference type="PROSITE" id="PS50839">
    <property type="entry name" value="CHASE"/>
    <property type="match status" value="1"/>
</dbReference>
<evidence type="ECO:0000256" key="2">
    <source>
        <dbReference type="ARBA" id="ARBA00004236"/>
    </source>
</evidence>
<dbReference type="InterPro" id="IPR003594">
    <property type="entry name" value="HATPase_dom"/>
</dbReference>
<dbReference type="GO" id="GO:0030295">
    <property type="term" value="F:protein kinase activator activity"/>
    <property type="evidence" value="ECO:0007669"/>
    <property type="project" value="TreeGrafter"/>
</dbReference>
<dbReference type="PROSITE" id="PS50109">
    <property type="entry name" value="HIS_KIN"/>
    <property type="match status" value="1"/>
</dbReference>
<feature type="coiled-coil region" evidence="12">
    <location>
        <begin position="352"/>
        <end position="383"/>
    </location>
</feature>
<keyword evidence="8 13" id="KW-1133">Transmembrane helix</keyword>
<evidence type="ECO:0000256" key="12">
    <source>
        <dbReference type="SAM" id="Coils"/>
    </source>
</evidence>
<keyword evidence="12" id="KW-0175">Coiled coil</keyword>
<keyword evidence="7" id="KW-0418">Kinase</keyword>
<dbReference type="FunFam" id="1.10.287.130:FF:000070">
    <property type="entry name" value="Histidine kinase sensor protein"/>
    <property type="match status" value="1"/>
</dbReference>
<feature type="domain" description="CHASE" evidence="15">
    <location>
        <begin position="108"/>
        <end position="315"/>
    </location>
</feature>
<evidence type="ECO:0000256" key="13">
    <source>
        <dbReference type="SAM" id="Phobius"/>
    </source>
</evidence>
<keyword evidence="17" id="KW-1185">Reference proteome</keyword>
<protein>
    <recommendedName>
        <fullName evidence="11">Sensor-like histidine kinase SenX3</fullName>
        <ecNumber evidence="3">2.7.13.3</ecNumber>
    </recommendedName>
</protein>
<evidence type="ECO:0000259" key="15">
    <source>
        <dbReference type="PROSITE" id="PS50839"/>
    </source>
</evidence>
<evidence type="ECO:0000256" key="11">
    <source>
        <dbReference type="ARBA" id="ARBA00039401"/>
    </source>
</evidence>
<dbReference type="Pfam" id="PF02518">
    <property type="entry name" value="HATPase_c"/>
    <property type="match status" value="1"/>
</dbReference>
<evidence type="ECO:0000256" key="4">
    <source>
        <dbReference type="ARBA" id="ARBA00022553"/>
    </source>
</evidence>
<name>A0A6G8Q4K7_9ACTN</name>
<dbReference type="FunFam" id="3.30.565.10:FF:000006">
    <property type="entry name" value="Sensor histidine kinase WalK"/>
    <property type="match status" value="1"/>
</dbReference>
<dbReference type="PRINTS" id="PR00344">
    <property type="entry name" value="BCTRLSENSOR"/>
</dbReference>
<keyword evidence="9" id="KW-0902">Two-component regulatory system</keyword>
<dbReference type="InterPro" id="IPR050351">
    <property type="entry name" value="BphY/WalK/GraS-like"/>
</dbReference>
<dbReference type="KEGG" id="rub:GBA63_01020"/>
<dbReference type="PANTHER" id="PTHR42878:SF15">
    <property type="entry name" value="BACTERIOPHYTOCHROME"/>
    <property type="match status" value="1"/>
</dbReference>
<dbReference type="RefSeq" id="WP_166172657.1">
    <property type="nucleotide sequence ID" value="NZ_CP045119.1"/>
</dbReference>
<keyword evidence="10 13" id="KW-0472">Membrane</keyword>
<dbReference type="InterPro" id="IPR005467">
    <property type="entry name" value="His_kinase_dom"/>
</dbReference>
<accession>A0A6G8Q4K7</accession>
<feature type="domain" description="Histidine kinase" evidence="14">
    <location>
        <begin position="386"/>
        <end position="596"/>
    </location>
</feature>
<dbReference type="InterPro" id="IPR003661">
    <property type="entry name" value="HisK_dim/P_dom"/>
</dbReference>
<evidence type="ECO:0000256" key="8">
    <source>
        <dbReference type="ARBA" id="ARBA00022989"/>
    </source>
</evidence>
<evidence type="ECO:0000313" key="16">
    <source>
        <dbReference type="EMBL" id="QIN81359.1"/>
    </source>
</evidence>
<dbReference type="InterPro" id="IPR036097">
    <property type="entry name" value="HisK_dim/P_sf"/>
</dbReference>
<dbReference type="Pfam" id="PF03924">
    <property type="entry name" value="CHASE"/>
    <property type="match status" value="1"/>
</dbReference>
<sequence length="610" mass="67467">MRASGGWHGPERLWRHLRRGAAAYGVLLISLLLTALAWYYVRDTVEKQNGVRFGETVRATQAAVDRRTDDYLDAMFGARGLILASESVTPAEWEEYVKGVEPGRRLGGLQTLAYAERVEPSEREDFVQRMMEEGLPGLRPDLDPGGERGVYFPVSLAAPANEANREMFGRDEYPYTVYKTAMNRARDSGSPQATETTYVLTENPPGATADLARLQGFAVYLPVYESGEPTGTVAERRRALQGFIVGAFRSDDLLDAVFGGSFEPAIDFEVYDGLDVEASALLYDADGIQRAGMGGDELFTEKRRLEVAGRDWSLYFATLRGFERNAQSNLPLFVLATGLGVSLLLFGISLMLVRSRLRAERASEELEDVNRELEGTNRELEAFSYSVSHDLRAPLRTIDGFSQILSEDYGDKLDDEGLDYLRRVRSASRHMAELIDDLLDLSRVGRRPLRRESVNLSALASGIAEDLRRTAPGRNVEFDIEEGVTARGDVGLLKVALENLLGNAWKFTSREERATIRFGVSGGAFYVSDDGAGFEEAYKDKLFGAFQRLHGPEEFEGTGIGLATVARIIHRHGGEVWAEGEVGEGATFRFTLGGRDRPAEEAAARKREPA</sequence>
<gene>
    <name evidence="16" type="ORF">GBA63_01020</name>
</gene>
<evidence type="ECO:0000259" key="14">
    <source>
        <dbReference type="PROSITE" id="PS50109"/>
    </source>
</evidence>
<dbReference type="GO" id="GO:0000155">
    <property type="term" value="F:phosphorelay sensor kinase activity"/>
    <property type="evidence" value="ECO:0007669"/>
    <property type="project" value="InterPro"/>
</dbReference>
<dbReference type="Pfam" id="PF00512">
    <property type="entry name" value="HisKA"/>
    <property type="match status" value="1"/>
</dbReference>
<dbReference type="Proteomes" id="UP000501452">
    <property type="component" value="Chromosome"/>
</dbReference>
<dbReference type="PANTHER" id="PTHR42878">
    <property type="entry name" value="TWO-COMPONENT HISTIDINE KINASE"/>
    <property type="match status" value="1"/>
</dbReference>
<dbReference type="SMART" id="SM00388">
    <property type="entry name" value="HisKA"/>
    <property type="match status" value="1"/>
</dbReference>
<dbReference type="InterPro" id="IPR004358">
    <property type="entry name" value="Sig_transdc_His_kin-like_C"/>
</dbReference>
<feature type="transmembrane region" description="Helical" evidence="13">
    <location>
        <begin position="330"/>
        <end position="353"/>
    </location>
</feature>
<reference evidence="16 17" key="1">
    <citation type="submission" date="2019-10" db="EMBL/GenBank/DDBJ databases">
        <title>Rubrobacter sp nov SCSIO 52090 isolated from a deep-sea sediment in the South China Sea.</title>
        <authorList>
            <person name="Chen R.W."/>
        </authorList>
    </citation>
    <scope>NUCLEOTIDE SEQUENCE [LARGE SCALE GENOMIC DNA]</scope>
    <source>
        <strain evidence="16 17">SCSIO 52909</strain>
    </source>
</reference>
<dbReference type="SMART" id="SM00387">
    <property type="entry name" value="HATPase_c"/>
    <property type="match status" value="1"/>
</dbReference>
<dbReference type="GO" id="GO:0005886">
    <property type="term" value="C:plasma membrane"/>
    <property type="evidence" value="ECO:0007669"/>
    <property type="project" value="UniProtKB-SubCell"/>
</dbReference>
<dbReference type="EMBL" id="CP045119">
    <property type="protein sequence ID" value="QIN81359.1"/>
    <property type="molecule type" value="Genomic_DNA"/>
</dbReference>
<dbReference type="Gene3D" id="3.30.565.10">
    <property type="entry name" value="Histidine kinase-like ATPase, C-terminal domain"/>
    <property type="match status" value="1"/>
</dbReference>
<dbReference type="Gene3D" id="3.30.450.350">
    <property type="entry name" value="CHASE domain"/>
    <property type="match status" value="1"/>
</dbReference>
<dbReference type="SUPFAM" id="SSF47384">
    <property type="entry name" value="Homodimeric domain of signal transducing histidine kinase"/>
    <property type="match status" value="1"/>
</dbReference>
<dbReference type="EC" id="2.7.13.3" evidence="3"/>
<dbReference type="InterPro" id="IPR006189">
    <property type="entry name" value="CHASE_dom"/>
</dbReference>
<keyword evidence="5" id="KW-0808">Transferase</keyword>
<feature type="transmembrane region" description="Helical" evidence="13">
    <location>
        <begin position="21"/>
        <end position="41"/>
    </location>
</feature>
<keyword evidence="6 13" id="KW-0812">Transmembrane</keyword>
<proteinExistence type="predicted"/>
<dbReference type="GO" id="GO:0000156">
    <property type="term" value="F:phosphorelay response regulator activity"/>
    <property type="evidence" value="ECO:0007669"/>
    <property type="project" value="TreeGrafter"/>
</dbReference>
<dbReference type="AlphaFoldDB" id="A0A6G8Q4K7"/>
<evidence type="ECO:0000313" key="17">
    <source>
        <dbReference type="Proteomes" id="UP000501452"/>
    </source>
</evidence>
<evidence type="ECO:0000256" key="6">
    <source>
        <dbReference type="ARBA" id="ARBA00022692"/>
    </source>
</evidence>
<comment type="catalytic activity">
    <reaction evidence="1">
        <text>ATP + protein L-histidine = ADP + protein N-phospho-L-histidine.</text>
        <dbReference type="EC" id="2.7.13.3"/>
    </reaction>
</comment>
<dbReference type="InterPro" id="IPR036890">
    <property type="entry name" value="HATPase_C_sf"/>
</dbReference>
<dbReference type="InterPro" id="IPR042240">
    <property type="entry name" value="CHASE_sf"/>
</dbReference>